<dbReference type="EMBL" id="JAEPRD010000001">
    <property type="protein sequence ID" value="KAG2214310.1"/>
    <property type="molecule type" value="Genomic_DNA"/>
</dbReference>
<name>A0A8H7VBG8_9FUNG</name>
<sequence length="322" mass="36981">MTNPVQTRQLFTPQINERSRVRPDVFLDINVRYPPRIPRLIRRPVMPLSDNDARPSSISSAISMTREYATRTHTFASASTSNRLESDDEDYQHTIHDLHCASDEKAVDLAALCDMDIQELPSNINYVPLKFRILSEDGGRYSSTYTVENVLRNDGTVYCSEKCGTINLLLEYVGSERNSKCCSLSHIIVKSPQYGYTAPCKEGMIFMSHKPINVESKWVYTEWDEQVDLNEIIDTRAFDLFTRENYERYVEAKREELDESDPVAWFSAIHQRQCVIEMSERSGKYVLVKLLRSDHETSNMDIQYIGFVGYSGSRCFANGSLC</sequence>
<comment type="caution">
    <text evidence="1">The sequence shown here is derived from an EMBL/GenBank/DDBJ whole genome shotgun (WGS) entry which is preliminary data.</text>
</comment>
<gene>
    <name evidence="1" type="ORF">INT47_000866</name>
</gene>
<reference evidence="1" key="1">
    <citation type="submission" date="2020-12" db="EMBL/GenBank/DDBJ databases">
        <title>Metabolic potential, ecology and presence of endohyphal bacteria is reflected in genomic diversity of Mucoromycotina.</title>
        <authorList>
            <person name="Muszewska A."/>
            <person name="Okrasinska A."/>
            <person name="Steczkiewicz K."/>
            <person name="Drgas O."/>
            <person name="Orlowska M."/>
            <person name="Perlinska-Lenart U."/>
            <person name="Aleksandrzak-Piekarczyk T."/>
            <person name="Szatraj K."/>
            <person name="Zielenkiewicz U."/>
            <person name="Pilsyk S."/>
            <person name="Malc E."/>
            <person name="Mieczkowski P."/>
            <person name="Kruszewska J.S."/>
            <person name="Biernat P."/>
            <person name="Pawlowska J."/>
        </authorList>
    </citation>
    <scope>NUCLEOTIDE SEQUENCE</scope>
    <source>
        <strain evidence="1">WA0000017839</strain>
    </source>
</reference>
<evidence type="ECO:0000313" key="1">
    <source>
        <dbReference type="EMBL" id="KAG2214310.1"/>
    </source>
</evidence>
<protein>
    <submittedName>
        <fullName evidence="1">Uncharacterized protein</fullName>
    </submittedName>
</protein>
<proteinExistence type="predicted"/>
<evidence type="ECO:0000313" key="2">
    <source>
        <dbReference type="Proteomes" id="UP000603453"/>
    </source>
</evidence>
<dbReference type="AlphaFoldDB" id="A0A8H7VBG8"/>
<keyword evidence="2" id="KW-1185">Reference proteome</keyword>
<organism evidence="1 2">
    <name type="scientific">Mucor saturninus</name>
    <dbReference type="NCBI Taxonomy" id="64648"/>
    <lineage>
        <taxon>Eukaryota</taxon>
        <taxon>Fungi</taxon>
        <taxon>Fungi incertae sedis</taxon>
        <taxon>Mucoromycota</taxon>
        <taxon>Mucoromycotina</taxon>
        <taxon>Mucoromycetes</taxon>
        <taxon>Mucorales</taxon>
        <taxon>Mucorineae</taxon>
        <taxon>Mucoraceae</taxon>
        <taxon>Mucor</taxon>
    </lineage>
</organism>
<accession>A0A8H7VBG8</accession>
<dbReference type="OrthoDB" id="2351940at2759"/>
<dbReference type="Proteomes" id="UP000603453">
    <property type="component" value="Unassembled WGS sequence"/>
</dbReference>